<dbReference type="Pfam" id="PF02771">
    <property type="entry name" value="Acyl-CoA_dh_N"/>
    <property type="match status" value="1"/>
</dbReference>
<dbReference type="FunFam" id="1.20.140.10:FF:000004">
    <property type="entry name" value="Acyl-CoA dehydrogenase FadE25"/>
    <property type="match status" value="1"/>
</dbReference>
<evidence type="ECO:0000256" key="3">
    <source>
        <dbReference type="ARBA" id="ARBA00022630"/>
    </source>
</evidence>
<dbReference type="Pfam" id="PF02770">
    <property type="entry name" value="Acyl-CoA_dh_M"/>
    <property type="match status" value="1"/>
</dbReference>
<dbReference type="SUPFAM" id="SSF47203">
    <property type="entry name" value="Acyl-CoA dehydrogenase C-terminal domain-like"/>
    <property type="match status" value="1"/>
</dbReference>
<organism evidence="8">
    <name type="scientific">hydrocarbon metagenome</name>
    <dbReference type="NCBI Taxonomy" id="938273"/>
    <lineage>
        <taxon>unclassified sequences</taxon>
        <taxon>metagenomes</taxon>
        <taxon>ecological metagenomes</taxon>
    </lineage>
</organism>
<dbReference type="PROSITE" id="PS00072">
    <property type="entry name" value="ACYL_COA_DH_1"/>
    <property type="match status" value="1"/>
</dbReference>
<dbReference type="SUPFAM" id="SSF56645">
    <property type="entry name" value="Acyl-CoA dehydrogenase NM domain-like"/>
    <property type="match status" value="1"/>
</dbReference>
<dbReference type="InterPro" id="IPR009100">
    <property type="entry name" value="AcylCoA_DH/oxidase_NM_dom_sf"/>
</dbReference>
<feature type="domain" description="Acyl-CoA dehydrogenase/oxidase C-terminal" evidence="5">
    <location>
        <begin position="235"/>
        <end position="378"/>
    </location>
</feature>
<evidence type="ECO:0000313" key="8">
    <source>
        <dbReference type="EMBL" id="KUG02950.1"/>
    </source>
</evidence>
<evidence type="ECO:0000256" key="2">
    <source>
        <dbReference type="ARBA" id="ARBA00009347"/>
    </source>
</evidence>
<protein>
    <submittedName>
        <fullName evidence="8">Butyryl-coa dehydrogenase</fullName>
        <ecNumber evidence="8">1.3.8.1</ecNumber>
    </submittedName>
</protein>
<keyword evidence="4" id="KW-0274">FAD</keyword>
<dbReference type="GO" id="GO:0050660">
    <property type="term" value="F:flavin adenine dinucleotide binding"/>
    <property type="evidence" value="ECO:0007669"/>
    <property type="project" value="InterPro"/>
</dbReference>
<reference evidence="8" key="1">
    <citation type="journal article" date="2015" name="Proc. Natl. Acad. Sci. U.S.A.">
        <title>Networks of energetic and metabolic interactions define dynamics in microbial communities.</title>
        <authorList>
            <person name="Embree M."/>
            <person name="Liu J.K."/>
            <person name="Al-Bassam M.M."/>
            <person name="Zengler K."/>
        </authorList>
    </citation>
    <scope>NUCLEOTIDE SEQUENCE</scope>
</reference>
<gene>
    <name evidence="8" type="ORF">ASZ90_019657</name>
</gene>
<dbReference type="InterPro" id="IPR046373">
    <property type="entry name" value="Acyl-CoA_Oxase/DH_mid-dom_sf"/>
</dbReference>
<evidence type="ECO:0000259" key="6">
    <source>
        <dbReference type="Pfam" id="PF02770"/>
    </source>
</evidence>
<keyword evidence="8" id="KW-0560">Oxidoreductase</keyword>
<name>A0A0W8E3G7_9ZZZZ</name>
<dbReference type="Pfam" id="PF00441">
    <property type="entry name" value="Acyl-CoA_dh_1"/>
    <property type="match status" value="1"/>
</dbReference>
<dbReference type="InterPro" id="IPR013786">
    <property type="entry name" value="AcylCoA_DH/ox_N"/>
</dbReference>
<accession>A0A0W8E3G7</accession>
<dbReference type="InterPro" id="IPR006089">
    <property type="entry name" value="Acyl-CoA_DH_CS"/>
</dbReference>
<comment type="similarity">
    <text evidence="2">Belongs to the acyl-CoA dehydrogenase family.</text>
</comment>
<comment type="caution">
    <text evidence="8">The sequence shown here is derived from an EMBL/GenBank/DDBJ whole genome shotgun (WGS) entry which is preliminary data.</text>
</comment>
<dbReference type="PANTHER" id="PTHR43884:SF12">
    <property type="entry name" value="ISOVALERYL-COA DEHYDROGENASE, MITOCHONDRIAL-RELATED"/>
    <property type="match status" value="1"/>
</dbReference>
<sequence>MDFSLNDRQKHLVRQVRELVEQEIKPYVLVNSFSRQQEFDWYLVNKLSELNLVCPTIPEEYGGLGLDIFTTALVIEEIAAGCPGLAAVVDTNVHAAQPILLAGSSSQKERYLPLLTGKDVRIASFALTEPSGGSDINSMHTYANKTKQGFVLNGCKDYIFNAPQAAFISVFAMTDKLHKKASLRCFIIPVATPGVTIGKIRDIAALEYAHMAEIIFDNAVIDSDMIIKLDESYSGYLLLSQTFDIGRVVVGATSVGIARAAYDMAYEYAENRLQFGKKIKNHQAVAHTLVEMATRIEMARLMTWKACWLIDQGDDYTIASAMAKLSASVIAQEVTGMAADILASRAFERGTLAEQLLRDARVLSTVEGTNCIQRNIIASLL</sequence>
<evidence type="ECO:0000256" key="4">
    <source>
        <dbReference type="ARBA" id="ARBA00022827"/>
    </source>
</evidence>
<comment type="cofactor">
    <cofactor evidence="1">
        <name>FAD</name>
        <dbReference type="ChEBI" id="CHEBI:57692"/>
    </cofactor>
</comment>
<keyword evidence="3" id="KW-0285">Flavoprotein</keyword>
<dbReference type="InterPro" id="IPR006091">
    <property type="entry name" value="Acyl-CoA_Oxase/DH_mid-dom"/>
</dbReference>
<dbReference type="InterPro" id="IPR036250">
    <property type="entry name" value="AcylCo_DH-like_C"/>
</dbReference>
<dbReference type="Gene3D" id="2.40.110.10">
    <property type="entry name" value="Butyryl-CoA Dehydrogenase, subunit A, domain 2"/>
    <property type="match status" value="1"/>
</dbReference>
<dbReference type="InterPro" id="IPR037069">
    <property type="entry name" value="AcylCoA_DH/ox_N_sf"/>
</dbReference>
<feature type="domain" description="Acyl-CoA dehydrogenase/oxidase N-terminal" evidence="7">
    <location>
        <begin position="7"/>
        <end position="116"/>
    </location>
</feature>
<dbReference type="Gene3D" id="1.10.540.10">
    <property type="entry name" value="Acyl-CoA dehydrogenase/oxidase, N-terminal domain"/>
    <property type="match status" value="1"/>
</dbReference>
<evidence type="ECO:0000256" key="1">
    <source>
        <dbReference type="ARBA" id="ARBA00001974"/>
    </source>
</evidence>
<evidence type="ECO:0000259" key="7">
    <source>
        <dbReference type="Pfam" id="PF02771"/>
    </source>
</evidence>
<dbReference type="InterPro" id="IPR009075">
    <property type="entry name" value="AcylCo_DH/oxidase_C"/>
</dbReference>
<dbReference type="AlphaFoldDB" id="A0A0W8E3G7"/>
<evidence type="ECO:0000259" key="5">
    <source>
        <dbReference type="Pfam" id="PF00441"/>
    </source>
</evidence>
<dbReference type="PANTHER" id="PTHR43884">
    <property type="entry name" value="ACYL-COA DEHYDROGENASE"/>
    <property type="match status" value="1"/>
</dbReference>
<dbReference type="EC" id="1.3.8.1" evidence="8"/>
<dbReference type="GO" id="GO:0016937">
    <property type="term" value="F:short-chain fatty acyl-CoA dehydrogenase activity"/>
    <property type="evidence" value="ECO:0007669"/>
    <property type="project" value="UniProtKB-EC"/>
</dbReference>
<dbReference type="Gene3D" id="1.20.140.10">
    <property type="entry name" value="Butyryl-CoA Dehydrogenase, subunit A, domain 3"/>
    <property type="match status" value="1"/>
</dbReference>
<proteinExistence type="inferred from homology"/>
<dbReference type="EMBL" id="LNQE01001900">
    <property type="protein sequence ID" value="KUG02950.1"/>
    <property type="molecule type" value="Genomic_DNA"/>
</dbReference>
<feature type="domain" description="Acyl-CoA oxidase/dehydrogenase middle" evidence="6">
    <location>
        <begin position="124"/>
        <end position="218"/>
    </location>
</feature>